<comment type="caution">
    <text evidence="2">The sequence shown here is derived from an EMBL/GenBank/DDBJ whole genome shotgun (WGS) entry which is preliminary data.</text>
</comment>
<dbReference type="Proteomes" id="UP000220797">
    <property type="component" value="Unassembled WGS sequence"/>
</dbReference>
<feature type="compositionally biased region" description="Basic and acidic residues" evidence="1">
    <location>
        <begin position="334"/>
        <end position="400"/>
    </location>
</feature>
<evidence type="ECO:0000313" key="2">
    <source>
        <dbReference type="EMBL" id="CRG95917.1"/>
    </source>
</evidence>
<reference evidence="2" key="1">
    <citation type="submission" date="2015-04" db="EMBL/GenBank/DDBJ databases">
        <authorList>
            <consortium name="Pathogen Informatics"/>
        </authorList>
    </citation>
    <scope>NUCLEOTIDE SEQUENCE [LARGE SCALE GENOMIC DNA]</scope>
    <source>
        <strain evidence="2">8A</strain>
    </source>
</reference>
<evidence type="ECO:0000256" key="1">
    <source>
        <dbReference type="SAM" id="MobiDB-lite"/>
    </source>
</evidence>
<keyword evidence="3" id="KW-1185">Reference proteome</keyword>
<feature type="compositionally biased region" description="Basic and acidic residues" evidence="1">
    <location>
        <begin position="265"/>
        <end position="278"/>
    </location>
</feature>
<dbReference type="OrthoDB" id="9977870at2759"/>
<dbReference type="AlphaFoldDB" id="A0A1J1GX94"/>
<name>A0A1J1GX94_PLAGA</name>
<evidence type="ECO:0000313" key="3">
    <source>
        <dbReference type="Proteomes" id="UP000220797"/>
    </source>
</evidence>
<accession>A0A1J1GX94</accession>
<dbReference type="OMA" id="THRIYYC"/>
<dbReference type="GeneID" id="39731663"/>
<proteinExistence type="predicted"/>
<feature type="region of interest" description="Disordered" evidence="1">
    <location>
        <begin position="248"/>
        <end position="278"/>
    </location>
</feature>
<dbReference type="RefSeq" id="XP_028528725.1">
    <property type="nucleotide sequence ID" value="XM_028672142.1"/>
</dbReference>
<protein>
    <submittedName>
        <fullName evidence="2">Uncharacterized protein</fullName>
    </submittedName>
</protein>
<dbReference type="EMBL" id="CVMV01000045">
    <property type="protein sequence ID" value="CRG95917.1"/>
    <property type="molecule type" value="Genomic_DNA"/>
</dbReference>
<organism evidence="2 3">
    <name type="scientific">Plasmodium gallinaceum</name>
    <dbReference type="NCBI Taxonomy" id="5849"/>
    <lineage>
        <taxon>Eukaryota</taxon>
        <taxon>Sar</taxon>
        <taxon>Alveolata</taxon>
        <taxon>Apicomplexa</taxon>
        <taxon>Aconoidasida</taxon>
        <taxon>Haemosporida</taxon>
        <taxon>Plasmodiidae</taxon>
        <taxon>Plasmodium</taxon>
        <taxon>Plasmodium (Haemamoeba)</taxon>
    </lineage>
</organism>
<sequence>MTNVINGIQKEESNVYLNEIRQNAKKYNWLEKTEKNNCYVFSKDNVKINIIGLKGLATIEVQLINGVHYKMCRSNIRKEEISDLFSNTNYNSSNDLLNKTILCNYNLTVKEKIELFNKNDRSFLKNVKYKDIFIGGNKNLYKASETKTKIRNNIVTHKNNEELKNDYIYLCNENKNEVNIPIKIELIENITSNKKEMDNISNISNQDIYANNEIICSRNEIDIPSYLKEVNFYKNKNEKIIIKQSNKKIGHESKKTKNKKILFSSEEKKKKKESEENKNRNCEYVKKKTYLKEKKDECDKNLIIDSKSNEIGKINKNNDIDIIEKTTLNKKKKIEEGNENNKREECRQKDKKKEEKNEKDKEKGNKKEDKKEEEKNEKDKVEGNKKEDKKEEEQEHENQKYEINNGENEEQKKGQQKQLRKIQLKCPENVHRKYEKLVYSYQNNYAEHGIKYDKKKNKLKNIKISNKYNKNIFEKFNKNTRKDHYKDFHKNYSDKKNIINNINNLDILHNNKFNNFNNTYNSFLNYRNIRDKNYNSNFNNFIYKNIYQSNSLNIYTLNGYNLKNNIIHSAGINHNDLLVKEKLSECNSMIYYNIYRTNYNNNYFIDYFNNNNRNYNENFNMNYNNGCGINFTDYNDINYCNNYYTTNNDCNQNNIITNNNYNMSNQINANTNTTCNNNTNNYTNKSNVNNNINNTNTNTNSNDNYIHYTNSSILSYSINHNINCINGDNFNYNNRNIINDSKKVNYGSIINNQNYHINKINAFNPYLRSNYLNKYKMSHKEKCIKENSRWYMYNVENQNNVKNFNENKKIWRNIYHHRGKIASKNNYRNSLYNNIAYNKNYFNLNNYLYLKKKKYNMNYNNYYNYYDVTEDMINSSYFSNNVINNFCHLQLYNKKNRKGYHKNMKYRNFCESYKKSNNIHYNNSITGCDKNVLNKKYIDVFSNGKKFNKFQRNYKTKYIKKLHDKNNNDKFKSTKFNKIKKKNQINNVQEEIHKKISYLKYFKHDPTNSLPRYYCTLKHLLKENSKKKIDTWLKIMLTKKKCGYCNEKFDNLESLENHLIQIKTHKVFYCCKKPFPSIKYLHIHLKRENHYGYIYYY</sequence>
<gene>
    <name evidence="2" type="ORF">PGAL8A_00313000</name>
</gene>
<dbReference type="VEuPathDB" id="PlasmoDB:PGAL8A_00313000"/>
<feature type="region of interest" description="Disordered" evidence="1">
    <location>
        <begin position="334"/>
        <end position="416"/>
    </location>
</feature>